<sequence length="401" mass="44471">MNIKLPLTLLGLVAGSVSAADHISIHHMNFEEYGDKVKAGDNILSLEKNIGLDWTITAEFGYDTVSGASPAWVATTPSSGSHDQITQDAQDMTSEVIRAGYDPYRGNYEIRPVELEDTRYSASTNVTYRDKDRDEWTAGVNYSQEEDYKSMGANAKALFYTDSTKNRSFSVGGSILTDQTLAFQAYQNGGNAQAWEDIFTSSMEVGMSQVFTPNLYAIFTAYGGYKTGYLSNHYLTVLREVDVDGDGSIGDDEVFLGQDSRPDSRISGGVNLQTFYSINDSVVVRPRYKFFTDDWGVMSHQVGGKMSVKVTDWLTFAPGYFWYTQQGANFFIDPKAADPTFASTGYATSDIRLGDFNANTYELGASIKLSSKWRMNALAAYYEQSNGYASNWWAVGVTYDY</sequence>
<evidence type="ECO:0000313" key="2">
    <source>
        <dbReference type="EMBL" id="QFI38015.1"/>
    </source>
</evidence>
<keyword evidence="1" id="KW-0732">Signal</keyword>
<evidence type="ECO:0000313" key="3">
    <source>
        <dbReference type="Proteomes" id="UP000327424"/>
    </source>
</evidence>
<dbReference type="Pfam" id="PF12094">
    <property type="entry name" value="DUF3570"/>
    <property type="match status" value="1"/>
</dbReference>
<dbReference type="AlphaFoldDB" id="A0A5J6WMJ4"/>
<dbReference type="KEGG" id="mmaa:FR932_09205"/>
<proteinExistence type="predicted"/>
<gene>
    <name evidence="2" type="ORF">FR932_09205</name>
</gene>
<keyword evidence="3" id="KW-1185">Reference proteome</keyword>
<name>A0A5J6WMJ4_MORMI</name>
<dbReference type="InterPro" id="IPR018247">
    <property type="entry name" value="EF_Hand_1_Ca_BS"/>
</dbReference>
<protein>
    <submittedName>
        <fullName evidence="2">DUF3570 domain-containing protein</fullName>
    </submittedName>
</protein>
<dbReference type="InterPro" id="IPR021953">
    <property type="entry name" value="DUF3570"/>
</dbReference>
<feature type="chain" id="PRO_5023937649" evidence="1">
    <location>
        <begin position="20"/>
        <end position="401"/>
    </location>
</feature>
<reference evidence="2 3" key="1">
    <citation type="submission" date="2019-09" db="EMBL/GenBank/DDBJ databases">
        <title>Hybrid Assembly of the complete Genome of the Deep-Sea Bacterium Moritella marina from long Nanopore and Illumina reads.</title>
        <authorList>
            <person name="Magin S."/>
            <person name="Georgoulis A."/>
            <person name="Papadimitriou K."/>
            <person name="Iliakis G."/>
            <person name="Vorgias C.E."/>
        </authorList>
    </citation>
    <scope>NUCLEOTIDE SEQUENCE [LARGE SCALE GENOMIC DNA]</scope>
    <source>
        <strain evidence="2 3">MP-1</strain>
    </source>
</reference>
<accession>A0A5J6WMJ4</accession>
<evidence type="ECO:0000256" key="1">
    <source>
        <dbReference type="SAM" id="SignalP"/>
    </source>
</evidence>
<dbReference type="Proteomes" id="UP000327424">
    <property type="component" value="Chromosome"/>
</dbReference>
<feature type="signal peptide" evidence="1">
    <location>
        <begin position="1"/>
        <end position="19"/>
    </location>
</feature>
<dbReference type="PROSITE" id="PS00018">
    <property type="entry name" value="EF_HAND_1"/>
    <property type="match status" value="1"/>
</dbReference>
<dbReference type="EMBL" id="CP044399">
    <property type="protein sequence ID" value="QFI38015.1"/>
    <property type="molecule type" value="Genomic_DNA"/>
</dbReference>
<dbReference type="RefSeq" id="WP_019441815.1">
    <property type="nucleotide sequence ID" value="NZ_ALOE01000022.1"/>
</dbReference>
<dbReference type="OrthoDB" id="5450709at2"/>
<organism evidence="2 3">
    <name type="scientific">Moritella marina ATCC 15381</name>
    <dbReference type="NCBI Taxonomy" id="1202962"/>
    <lineage>
        <taxon>Bacteria</taxon>
        <taxon>Pseudomonadati</taxon>
        <taxon>Pseudomonadota</taxon>
        <taxon>Gammaproteobacteria</taxon>
        <taxon>Alteromonadales</taxon>
        <taxon>Moritellaceae</taxon>
        <taxon>Moritella</taxon>
    </lineage>
</organism>